<gene>
    <name evidence="3" type="primary">LOC113400376</name>
</gene>
<accession>A0A8B8IHB4</accession>
<reference evidence="3" key="1">
    <citation type="submission" date="2025-08" db="UniProtKB">
        <authorList>
            <consortium name="RefSeq"/>
        </authorList>
    </citation>
    <scope>IDENTIFICATION</scope>
    <source>
        <tissue evidence="3">Whole body</tissue>
    </source>
</reference>
<dbReference type="InterPro" id="IPR041898">
    <property type="entry name" value="MAGE_WH1"/>
</dbReference>
<dbReference type="OMA" id="ATKMYIC"/>
<dbReference type="Proteomes" id="UP001652626">
    <property type="component" value="Chromosome 17"/>
</dbReference>
<sequence length="221" mass="25722">MNRSGNSFTENQSSNLAVNECVRYILCQEGSKIPIKHCDIRKHLEDNFGAPRNLIKNIITNANNILKNVYGYKLVQVDAKQSQYIVVLNKPCTKSMLSTYNNPQHRKLLIAALTHIYMTGAPVKEDDMWKFLTEAQLMKEFDVEKKKLLIKTFTRQMYLKYIKGRNDTFFFEWGQRAEEEIPKIFLLSKMSEAFNVGPDYWAEQYIQATSNENNGNDEDDE</sequence>
<dbReference type="InterPro" id="IPR037445">
    <property type="entry name" value="MAGE"/>
</dbReference>
<dbReference type="OrthoDB" id="205198at2759"/>
<name>A0A8B8IHB4_VANTA</name>
<dbReference type="InterPro" id="IPR002190">
    <property type="entry name" value="MHD_dom"/>
</dbReference>
<dbReference type="Pfam" id="PF01454">
    <property type="entry name" value="MAGE"/>
    <property type="match status" value="1"/>
</dbReference>
<dbReference type="InterPro" id="IPR041899">
    <property type="entry name" value="MAGE_WH2"/>
</dbReference>
<evidence type="ECO:0000313" key="2">
    <source>
        <dbReference type="Proteomes" id="UP001652626"/>
    </source>
</evidence>
<organism evidence="2 3">
    <name type="scientific">Vanessa tameamea</name>
    <name type="common">Kamehameha butterfly</name>
    <dbReference type="NCBI Taxonomy" id="334116"/>
    <lineage>
        <taxon>Eukaryota</taxon>
        <taxon>Metazoa</taxon>
        <taxon>Ecdysozoa</taxon>
        <taxon>Arthropoda</taxon>
        <taxon>Hexapoda</taxon>
        <taxon>Insecta</taxon>
        <taxon>Pterygota</taxon>
        <taxon>Neoptera</taxon>
        <taxon>Endopterygota</taxon>
        <taxon>Lepidoptera</taxon>
        <taxon>Glossata</taxon>
        <taxon>Ditrysia</taxon>
        <taxon>Papilionoidea</taxon>
        <taxon>Nymphalidae</taxon>
        <taxon>Nymphalinae</taxon>
        <taxon>Vanessa</taxon>
    </lineage>
</organism>
<dbReference type="GeneID" id="113400376"/>
<dbReference type="PANTHER" id="PTHR11736:SF14">
    <property type="entry name" value="NSE3 HOMOLOG, SMC5-SMC6 COMPLEX COMPONENT"/>
    <property type="match status" value="1"/>
</dbReference>
<proteinExistence type="predicted"/>
<keyword evidence="2" id="KW-1185">Reference proteome</keyword>
<dbReference type="Gene3D" id="1.10.10.1210">
    <property type="entry name" value="MAGE homology domain, winged helix WH2 motif"/>
    <property type="match status" value="1"/>
</dbReference>
<dbReference type="Gene3D" id="1.10.10.1200">
    <property type="entry name" value="MAGE homology domain, winged helix WH1 motif"/>
    <property type="match status" value="1"/>
</dbReference>
<feature type="domain" description="MAGE" evidence="1">
    <location>
        <begin position="14"/>
        <end position="208"/>
    </location>
</feature>
<dbReference type="RefSeq" id="XP_026495717.2">
    <property type="nucleotide sequence ID" value="XM_026639932.2"/>
</dbReference>
<protein>
    <submittedName>
        <fullName evidence="3">Non-structural maintenance of chromosomes element 3 homolog</fullName>
    </submittedName>
</protein>
<evidence type="ECO:0000313" key="3">
    <source>
        <dbReference type="RefSeq" id="XP_026495717.2"/>
    </source>
</evidence>
<evidence type="ECO:0000259" key="1">
    <source>
        <dbReference type="PROSITE" id="PS50838"/>
    </source>
</evidence>
<dbReference type="SMART" id="SM01373">
    <property type="entry name" value="MAGE"/>
    <property type="match status" value="1"/>
</dbReference>
<dbReference type="PANTHER" id="PTHR11736">
    <property type="entry name" value="MELANOMA-ASSOCIATED ANTIGEN MAGE ANTIGEN"/>
    <property type="match status" value="1"/>
</dbReference>
<dbReference type="PROSITE" id="PS50838">
    <property type="entry name" value="MAGE"/>
    <property type="match status" value="1"/>
</dbReference>